<evidence type="ECO:0000313" key="1">
    <source>
        <dbReference type="EMBL" id="JAD39665.1"/>
    </source>
</evidence>
<proteinExistence type="predicted"/>
<sequence>MMLGSELQIEERFRIRLKKENRTRPNSMRHVWLLVH</sequence>
<dbReference type="AlphaFoldDB" id="A0A0A8ZSD8"/>
<reference evidence="1" key="2">
    <citation type="journal article" date="2015" name="Data Brief">
        <title>Shoot transcriptome of the giant reed, Arundo donax.</title>
        <authorList>
            <person name="Barrero R.A."/>
            <person name="Guerrero F.D."/>
            <person name="Moolhuijzen P."/>
            <person name="Goolsby J.A."/>
            <person name="Tidwell J."/>
            <person name="Bellgard S.E."/>
            <person name="Bellgard M.I."/>
        </authorList>
    </citation>
    <scope>NUCLEOTIDE SEQUENCE</scope>
    <source>
        <tissue evidence="1">Shoot tissue taken approximately 20 cm above the soil surface</tissue>
    </source>
</reference>
<name>A0A0A8ZSD8_ARUDO</name>
<reference evidence="1" key="1">
    <citation type="submission" date="2014-09" db="EMBL/GenBank/DDBJ databases">
        <authorList>
            <person name="Magalhaes I.L.F."/>
            <person name="Oliveira U."/>
            <person name="Santos F.R."/>
            <person name="Vidigal T.H.D.A."/>
            <person name="Brescovit A.D."/>
            <person name="Santos A.J."/>
        </authorList>
    </citation>
    <scope>NUCLEOTIDE SEQUENCE</scope>
    <source>
        <tissue evidence="1">Shoot tissue taken approximately 20 cm above the soil surface</tissue>
    </source>
</reference>
<organism evidence="1">
    <name type="scientific">Arundo donax</name>
    <name type="common">Giant reed</name>
    <name type="synonym">Donax arundinaceus</name>
    <dbReference type="NCBI Taxonomy" id="35708"/>
    <lineage>
        <taxon>Eukaryota</taxon>
        <taxon>Viridiplantae</taxon>
        <taxon>Streptophyta</taxon>
        <taxon>Embryophyta</taxon>
        <taxon>Tracheophyta</taxon>
        <taxon>Spermatophyta</taxon>
        <taxon>Magnoliopsida</taxon>
        <taxon>Liliopsida</taxon>
        <taxon>Poales</taxon>
        <taxon>Poaceae</taxon>
        <taxon>PACMAD clade</taxon>
        <taxon>Arundinoideae</taxon>
        <taxon>Arundineae</taxon>
        <taxon>Arundo</taxon>
    </lineage>
</organism>
<accession>A0A0A8ZSD8</accession>
<protein>
    <submittedName>
        <fullName evidence="1">Uncharacterized protein</fullName>
    </submittedName>
</protein>
<dbReference type="EMBL" id="GBRH01258230">
    <property type="protein sequence ID" value="JAD39665.1"/>
    <property type="molecule type" value="Transcribed_RNA"/>
</dbReference>